<sequence length="30" mass="3470">MGTGILPHTFPKSQPIRRKTFLDFVRQSNP</sequence>
<proteinExistence type="predicted"/>
<protein>
    <submittedName>
        <fullName evidence="1">Uncharacterized protein</fullName>
    </submittedName>
</protein>
<evidence type="ECO:0000313" key="1">
    <source>
        <dbReference type="EMBL" id="DAD80991.1"/>
    </source>
</evidence>
<name>A0A8S5MFZ0_9CAUD</name>
<dbReference type="EMBL" id="BK014892">
    <property type="protein sequence ID" value="DAD80991.1"/>
    <property type="molecule type" value="Genomic_DNA"/>
</dbReference>
<organism evidence="1">
    <name type="scientific">Podoviridae sp. ct9P15</name>
    <dbReference type="NCBI Taxonomy" id="2826543"/>
    <lineage>
        <taxon>Viruses</taxon>
        <taxon>Duplodnaviria</taxon>
        <taxon>Heunggongvirae</taxon>
        <taxon>Uroviricota</taxon>
        <taxon>Caudoviricetes</taxon>
    </lineage>
</organism>
<reference evidence="1" key="1">
    <citation type="journal article" date="2021" name="Proc. Natl. Acad. Sci. U.S.A.">
        <title>A Catalog of Tens of Thousands of Viruses from Human Metagenomes Reveals Hidden Associations with Chronic Diseases.</title>
        <authorList>
            <person name="Tisza M.J."/>
            <person name="Buck C.B."/>
        </authorList>
    </citation>
    <scope>NUCLEOTIDE SEQUENCE</scope>
    <source>
        <strain evidence="1">Ct9P15</strain>
    </source>
</reference>
<accession>A0A8S5MFZ0</accession>